<evidence type="ECO:0000256" key="2">
    <source>
        <dbReference type="ARBA" id="ARBA00022448"/>
    </source>
</evidence>
<dbReference type="Proteomes" id="UP001230220">
    <property type="component" value="Unassembled WGS sequence"/>
</dbReference>
<dbReference type="InterPro" id="IPR050558">
    <property type="entry name" value="PTS_Sugar-Specific_Components"/>
</dbReference>
<accession>A0ABU0E593</accession>
<sequence length="443" mass="47843">MEYKVLAAEIIELIGSKDNVASVFNCATRLRFKLKDDSLVQKEELEKLEGVKGIVTGAGQFQIIIGSKVPILCEEVKKLLDLSDTVVETKKMNPLDMAIDTISSIFSPMLLVMCGAGVLKGFISLLEYFAILDVTSGAYILLYAASDAVFNFLPFILAVTAAEKFKANKFLSLIIAGSMFYPSITALTDTDLSFFGLTFTVSSFASSVLPIIFTVYLQLKLEKVLNRIIPEFVYPFLMPFICLLVLVPIVFIVIGPIFAEVSSWMSTIFSNLYSFSPILLGVVLGFSWNFMVIFGVHWGVVPVILTNLAVLGYDMIIPMVGPINFCMAGAAFGVFLKTKKANVRAAAGTGALTAAFGITEPSIYGTNLKYKRPMVLGGIAGAVGASITCLGGAQGTAVVIPSILTFTAFMNDKGFEFLLIGTAVAFVLAAVLVYFFGYNDSME</sequence>
<keyword evidence="2" id="KW-0813">Transport</keyword>
<evidence type="ECO:0000259" key="14">
    <source>
        <dbReference type="PROSITE" id="PS51103"/>
    </source>
</evidence>
<gene>
    <name evidence="15" type="ORF">J2S15_002817</name>
</gene>
<evidence type="ECO:0000256" key="9">
    <source>
        <dbReference type="ARBA" id="ARBA00022989"/>
    </source>
</evidence>
<evidence type="ECO:0000256" key="11">
    <source>
        <dbReference type="PROSITE-ProRule" id="PRU00421"/>
    </source>
</evidence>
<evidence type="ECO:0000256" key="12">
    <source>
        <dbReference type="SAM" id="Phobius"/>
    </source>
</evidence>
<dbReference type="Gene3D" id="3.30.1360.60">
    <property type="entry name" value="Glucose permease domain IIB"/>
    <property type="match status" value="1"/>
</dbReference>
<evidence type="ECO:0000259" key="13">
    <source>
        <dbReference type="PROSITE" id="PS51098"/>
    </source>
</evidence>
<keyword evidence="3" id="KW-1003">Cell membrane</keyword>
<dbReference type="InterPro" id="IPR003352">
    <property type="entry name" value="PTS_EIIC"/>
</dbReference>
<dbReference type="Pfam" id="PF00367">
    <property type="entry name" value="PTS_EIIB"/>
    <property type="match status" value="1"/>
</dbReference>
<dbReference type="Pfam" id="PF02378">
    <property type="entry name" value="PTS_EIIC"/>
    <property type="match status" value="1"/>
</dbReference>
<evidence type="ECO:0000313" key="16">
    <source>
        <dbReference type="Proteomes" id="UP001230220"/>
    </source>
</evidence>
<reference evidence="15 16" key="1">
    <citation type="submission" date="2023-07" db="EMBL/GenBank/DDBJ databases">
        <title>Genomic Encyclopedia of Type Strains, Phase IV (KMG-IV): sequencing the most valuable type-strain genomes for metagenomic binning, comparative biology and taxonomic classification.</title>
        <authorList>
            <person name="Goeker M."/>
        </authorList>
    </citation>
    <scope>NUCLEOTIDE SEQUENCE [LARGE SCALE GENOMIC DNA]</scope>
    <source>
        <strain evidence="15 16">DSM 16784</strain>
    </source>
</reference>
<feature type="transmembrane region" description="Helical" evidence="12">
    <location>
        <begin position="137"/>
        <end position="158"/>
    </location>
</feature>
<evidence type="ECO:0000256" key="3">
    <source>
        <dbReference type="ARBA" id="ARBA00022475"/>
    </source>
</evidence>
<feature type="transmembrane region" description="Helical" evidence="12">
    <location>
        <begin position="110"/>
        <end position="131"/>
    </location>
</feature>
<dbReference type="RefSeq" id="WP_307409337.1">
    <property type="nucleotide sequence ID" value="NZ_JAUSUR010000005.1"/>
</dbReference>
<feature type="domain" description="PTS EIIB type-1" evidence="13">
    <location>
        <begin position="4"/>
        <end position="86"/>
    </location>
</feature>
<organism evidence="15 16">
    <name type="scientific">Breznakia pachnodae</name>
    <dbReference type="NCBI Taxonomy" id="265178"/>
    <lineage>
        <taxon>Bacteria</taxon>
        <taxon>Bacillati</taxon>
        <taxon>Bacillota</taxon>
        <taxon>Erysipelotrichia</taxon>
        <taxon>Erysipelotrichales</taxon>
        <taxon>Erysipelotrichaceae</taxon>
        <taxon>Breznakia</taxon>
    </lineage>
</organism>
<keyword evidence="10 12" id="KW-0472">Membrane</keyword>
<feature type="transmembrane region" description="Helical" evidence="12">
    <location>
        <begin position="374"/>
        <end position="397"/>
    </location>
</feature>
<evidence type="ECO:0000256" key="8">
    <source>
        <dbReference type="ARBA" id="ARBA00022777"/>
    </source>
</evidence>
<feature type="domain" description="PTS EIIC type-1" evidence="14">
    <location>
        <begin position="100"/>
        <end position="443"/>
    </location>
</feature>
<feature type="transmembrane region" description="Helical" evidence="12">
    <location>
        <begin position="264"/>
        <end position="283"/>
    </location>
</feature>
<keyword evidence="8" id="KW-0418">Kinase</keyword>
<evidence type="ECO:0000256" key="7">
    <source>
        <dbReference type="ARBA" id="ARBA00022692"/>
    </source>
</evidence>
<dbReference type="PROSITE" id="PS51103">
    <property type="entry name" value="PTS_EIIC_TYPE_1"/>
    <property type="match status" value="1"/>
</dbReference>
<comment type="subcellular location">
    <subcellularLocation>
        <location evidence="1">Cell membrane</location>
        <topology evidence="1">Multi-pass membrane protein</topology>
    </subcellularLocation>
</comment>
<feature type="transmembrane region" description="Helical" evidence="12">
    <location>
        <begin position="194"/>
        <end position="216"/>
    </location>
</feature>
<evidence type="ECO:0000256" key="5">
    <source>
        <dbReference type="ARBA" id="ARBA00022679"/>
    </source>
</evidence>
<protein>
    <submittedName>
        <fullName evidence="15">PTS system beta-glucosides-specific IIC component</fullName>
    </submittedName>
</protein>
<dbReference type="InterPro" id="IPR036878">
    <property type="entry name" value="Glu_permease_IIB"/>
</dbReference>
<dbReference type="InterPro" id="IPR018113">
    <property type="entry name" value="PTrfase_EIIB_Cys"/>
</dbReference>
<dbReference type="InterPro" id="IPR013013">
    <property type="entry name" value="PTS_EIIC_1"/>
</dbReference>
<evidence type="ECO:0000256" key="10">
    <source>
        <dbReference type="ARBA" id="ARBA00023136"/>
    </source>
</evidence>
<feature type="transmembrane region" description="Helical" evidence="12">
    <location>
        <begin position="236"/>
        <end position="258"/>
    </location>
</feature>
<evidence type="ECO:0000256" key="4">
    <source>
        <dbReference type="ARBA" id="ARBA00022597"/>
    </source>
</evidence>
<dbReference type="PROSITE" id="PS01035">
    <property type="entry name" value="PTS_EIIB_TYPE_1_CYS"/>
    <property type="match status" value="1"/>
</dbReference>
<dbReference type="PROSITE" id="PS51098">
    <property type="entry name" value="PTS_EIIB_TYPE_1"/>
    <property type="match status" value="1"/>
</dbReference>
<keyword evidence="16" id="KW-1185">Reference proteome</keyword>
<proteinExistence type="predicted"/>
<feature type="transmembrane region" description="Helical" evidence="12">
    <location>
        <begin position="316"/>
        <end position="336"/>
    </location>
</feature>
<dbReference type="PANTHER" id="PTHR30175:SF1">
    <property type="entry name" value="PTS SYSTEM ARBUTIN-, CELLOBIOSE-, AND SALICIN-SPECIFIC EIIBC COMPONENT-RELATED"/>
    <property type="match status" value="1"/>
</dbReference>
<dbReference type="EMBL" id="JAUSUR010000005">
    <property type="protein sequence ID" value="MDQ0362064.1"/>
    <property type="molecule type" value="Genomic_DNA"/>
</dbReference>
<dbReference type="InterPro" id="IPR001996">
    <property type="entry name" value="PTS_IIB_1"/>
</dbReference>
<keyword evidence="4" id="KW-0762">Sugar transport</keyword>
<evidence type="ECO:0000313" key="15">
    <source>
        <dbReference type="EMBL" id="MDQ0362064.1"/>
    </source>
</evidence>
<keyword evidence="5" id="KW-0808">Transferase</keyword>
<feature type="active site" description="Phosphocysteine intermediate; for EIIB activity" evidence="11">
    <location>
        <position position="26"/>
    </location>
</feature>
<evidence type="ECO:0000256" key="1">
    <source>
        <dbReference type="ARBA" id="ARBA00004651"/>
    </source>
</evidence>
<feature type="transmembrane region" description="Helical" evidence="12">
    <location>
        <begin position="170"/>
        <end position="188"/>
    </location>
</feature>
<name>A0ABU0E593_9FIRM</name>
<dbReference type="PANTHER" id="PTHR30175">
    <property type="entry name" value="PHOSPHOTRANSFERASE SYSTEM TRANSPORT PROTEIN"/>
    <property type="match status" value="1"/>
</dbReference>
<keyword evidence="9 12" id="KW-1133">Transmembrane helix</keyword>
<comment type="caution">
    <text evidence="15">The sequence shown here is derived from an EMBL/GenBank/DDBJ whole genome shotgun (WGS) entry which is preliminary data.</text>
</comment>
<keyword evidence="6" id="KW-0598">Phosphotransferase system</keyword>
<feature type="transmembrane region" description="Helical" evidence="12">
    <location>
        <begin position="290"/>
        <end position="310"/>
    </location>
</feature>
<dbReference type="SUPFAM" id="SSF55604">
    <property type="entry name" value="Glucose permease domain IIB"/>
    <property type="match status" value="1"/>
</dbReference>
<feature type="transmembrane region" description="Helical" evidence="12">
    <location>
        <begin position="417"/>
        <end position="437"/>
    </location>
</feature>
<dbReference type="CDD" id="cd00212">
    <property type="entry name" value="PTS_IIB_glc"/>
    <property type="match status" value="1"/>
</dbReference>
<keyword evidence="7 12" id="KW-0812">Transmembrane</keyword>
<evidence type="ECO:0000256" key="6">
    <source>
        <dbReference type="ARBA" id="ARBA00022683"/>
    </source>
</evidence>